<organism evidence="2 3">
    <name type="scientific">Nonomuraea diastatica</name>
    <dbReference type="NCBI Taxonomy" id="1848329"/>
    <lineage>
        <taxon>Bacteria</taxon>
        <taxon>Bacillati</taxon>
        <taxon>Actinomycetota</taxon>
        <taxon>Actinomycetes</taxon>
        <taxon>Streptosporangiales</taxon>
        <taxon>Streptosporangiaceae</taxon>
        <taxon>Nonomuraea</taxon>
    </lineage>
</organism>
<proteinExistence type="predicted"/>
<name>A0A4R4WJL5_9ACTN</name>
<evidence type="ECO:0008006" key="4">
    <source>
        <dbReference type="Google" id="ProtNLM"/>
    </source>
</evidence>
<keyword evidence="3" id="KW-1185">Reference proteome</keyword>
<dbReference type="AlphaFoldDB" id="A0A4R4WJL5"/>
<sequence length="150" mass="16227">MENGDPMHRPLQRWLAAGTLAAATAISSSGVAAPASATALGHGCPVNYICLYPDINYNHGAGIKGGPPSYLVHIKMFRSCNRASVERGFRNSISSVYNNTPAHIELWSTEPRKIFRVGTAVRKKGYGYLGKAGNDQTDLLARKGCYRPFS</sequence>
<evidence type="ECO:0000256" key="1">
    <source>
        <dbReference type="SAM" id="SignalP"/>
    </source>
</evidence>
<feature type="chain" id="PRO_5039648620" description="Peptidase inhibitor family I36 protein" evidence="1">
    <location>
        <begin position="33"/>
        <end position="150"/>
    </location>
</feature>
<protein>
    <recommendedName>
        <fullName evidence="4">Peptidase inhibitor family I36 protein</fullName>
    </recommendedName>
</protein>
<gene>
    <name evidence="2" type="ORF">E1294_30695</name>
</gene>
<dbReference type="Pfam" id="PF03995">
    <property type="entry name" value="Inhibitor_I36"/>
    <property type="match status" value="1"/>
</dbReference>
<feature type="signal peptide" evidence="1">
    <location>
        <begin position="1"/>
        <end position="32"/>
    </location>
</feature>
<evidence type="ECO:0000313" key="2">
    <source>
        <dbReference type="EMBL" id="TDD16603.1"/>
    </source>
</evidence>
<evidence type="ECO:0000313" key="3">
    <source>
        <dbReference type="Proteomes" id="UP000294543"/>
    </source>
</evidence>
<keyword evidence="1" id="KW-0732">Signal</keyword>
<accession>A0A4R4WJL5</accession>
<comment type="caution">
    <text evidence="2">The sequence shown here is derived from an EMBL/GenBank/DDBJ whole genome shotgun (WGS) entry which is preliminary data.</text>
</comment>
<reference evidence="2 3" key="1">
    <citation type="submission" date="2019-03" db="EMBL/GenBank/DDBJ databases">
        <title>Draft genome sequences of novel Actinobacteria.</title>
        <authorList>
            <person name="Sahin N."/>
            <person name="Ay H."/>
            <person name="Saygin H."/>
        </authorList>
    </citation>
    <scope>NUCLEOTIDE SEQUENCE [LARGE SCALE GENOMIC DNA]</scope>
    <source>
        <strain evidence="2 3">KC712</strain>
    </source>
</reference>
<dbReference type="Proteomes" id="UP000294543">
    <property type="component" value="Unassembled WGS sequence"/>
</dbReference>
<dbReference type="EMBL" id="SMKP01000102">
    <property type="protein sequence ID" value="TDD16603.1"/>
    <property type="molecule type" value="Genomic_DNA"/>
</dbReference>